<dbReference type="InterPro" id="IPR036513">
    <property type="entry name" value="STAS_dom_sf"/>
</dbReference>
<evidence type="ECO:0000259" key="6">
    <source>
        <dbReference type="PROSITE" id="PS50801"/>
    </source>
</evidence>
<feature type="transmembrane region" description="Helical" evidence="5">
    <location>
        <begin position="253"/>
        <end position="275"/>
    </location>
</feature>
<feature type="transmembrane region" description="Helical" evidence="5">
    <location>
        <begin position="173"/>
        <end position="193"/>
    </location>
</feature>
<feature type="transmembrane region" description="Helical" evidence="5">
    <location>
        <begin position="326"/>
        <end position="343"/>
    </location>
</feature>
<dbReference type="InterPro" id="IPR002645">
    <property type="entry name" value="STAS_dom"/>
</dbReference>
<keyword evidence="4 5" id="KW-0472">Membrane</keyword>
<keyword evidence="8" id="KW-1185">Reference proteome</keyword>
<reference evidence="7" key="1">
    <citation type="submission" date="2022-10" db="EMBL/GenBank/DDBJ databases">
        <title>The WGS of Solirubrobacter phytolaccae KCTC 29190.</title>
        <authorList>
            <person name="Jiang Z."/>
        </authorList>
    </citation>
    <scope>NUCLEOTIDE SEQUENCE</scope>
    <source>
        <strain evidence="7">KCTC 29190</strain>
    </source>
</reference>
<dbReference type="InterPro" id="IPR001902">
    <property type="entry name" value="SLC26A/SulP_fam"/>
</dbReference>
<dbReference type="PANTHER" id="PTHR11814">
    <property type="entry name" value="SULFATE TRANSPORTER"/>
    <property type="match status" value="1"/>
</dbReference>
<gene>
    <name evidence="7" type="ORF">OJ997_08745</name>
</gene>
<evidence type="ECO:0000313" key="7">
    <source>
        <dbReference type="EMBL" id="MDA0180382.1"/>
    </source>
</evidence>
<dbReference type="RefSeq" id="WP_270024689.1">
    <property type="nucleotide sequence ID" value="NZ_JAPDDP010000012.1"/>
</dbReference>
<comment type="caution">
    <text evidence="7">The sequence shown here is derived from an EMBL/GenBank/DDBJ whole genome shotgun (WGS) entry which is preliminary data.</text>
</comment>
<feature type="transmembrane region" description="Helical" evidence="5">
    <location>
        <begin position="349"/>
        <end position="368"/>
    </location>
</feature>
<feature type="transmembrane region" description="Helical" evidence="5">
    <location>
        <begin position="380"/>
        <end position="413"/>
    </location>
</feature>
<dbReference type="SUPFAM" id="SSF52091">
    <property type="entry name" value="SpoIIaa-like"/>
    <property type="match status" value="1"/>
</dbReference>
<keyword evidence="3 5" id="KW-1133">Transmembrane helix</keyword>
<evidence type="ECO:0000256" key="4">
    <source>
        <dbReference type="ARBA" id="ARBA00023136"/>
    </source>
</evidence>
<organism evidence="7 8">
    <name type="scientific">Solirubrobacter phytolaccae</name>
    <dbReference type="NCBI Taxonomy" id="1404360"/>
    <lineage>
        <taxon>Bacteria</taxon>
        <taxon>Bacillati</taxon>
        <taxon>Actinomycetota</taxon>
        <taxon>Thermoleophilia</taxon>
        <taxon>Solirubrobacterales</taxon>
        <taxon>Solirubrobacteraceae</taxon>
        <taxon>Solirubrobacter</taxon>
    </lineage>
</organism>
<sequence length="573" mass="58923">MDFPLKSQLAPLRDLRRSVRRKTLRQDATAGVVLGVESVPDGLANGLLAGVNPVSGVYAYLFGMLGGSLLTSTALMSIQGTGAMAIIVADVDLAGREDPSRALFTLTVLTGVVMIAAGALGLGRILRFVSTSVMTGFVTAVGLNIILGQLATFTGYDPDAGGRLENAVSLLVSFWRVDLATTLVGVVTVALVIGLGRTRLGALGLVVAVVVGSGLAALLNSLGTDVATVADVADLPNALPTPTLPVLGEIPGLLVPALSLAFVGLVQGAAVSAGVPNPDGSFGDRSQDFVGQGAGNLASGVFQGLPVGGSMSATSLAVTAGARSRLALVIGAAVMAFVVVVLGDVVTQVAMPVLAALLIVAGATTIKPNQIANVAQAGRVQLAVLITTFALTVVLPVQYAVVAGVATSILLHITRQSVRLATRRLVFSDDGRMREQQPPAEIGRQEIVVLQPYGSLFFATARALEDQLPDVTADTDRSVVILRLRGVDDVGATLTDVLARYATALDAAASRLMVVTDNPRLIRQLQVTGALGAIGADNVLRGTEWVGETIRRANDEAEHWVSHGTAGNDPDPR</sequence>
<evidence type="ECO:0000256" key="2">
    <source>
        <dbReference type="ARBA" id="ARBA00022692"/>
    </source>
</evidence>
<dbReference type="AlphaFoldDB" id="A0A9X3N8U3"/>
<feature type="transmembrane region" description="Helical" evidence="5">
    <location>
        <begin position="134"/>
        <end position="153"/>
    </location>
</feature>
<evidence type="ECO:0000313" key="8">
    <source>
        <dbReference type="Proteomes" id="UP001147653"/>
    </source>
</evidence>
<dbReference type="Pfam" id="PF00916">
    <property type="entry name" value="Sulfate_transp"/>
    <property type="match status" value="1"/>
</dbReference>
<feature type="transmembrane region" description="Helical" evidence="5">
    <location>
        <begin position="101"/>
        <end position="122"/>
    </location>
</feature>
<dbReference type="InterPro" id="IPR011547">
    <property type="entry name" value="SLC26A/SulP_dom"/>
</dbReference>
<comment type="subcellular location">
    <subcellularLocation>
        <location evidence="1">Membrane</location>
        <topology evidence="1">Multi-pass membrane protein</topology>
    </subcellularLocation>
</comment>
<dbReference type="EMBL" id="JAPDDP010000012">
    <property type="protein sequence ID" value="MDA0180382.1"/>
    <property type="molecule type" value="Genomic_DNA"/>
</dbReference>
<protein>
    <submittedName>
        <fullName evidence="7">SulP family inorganic anion transporter</fullName>
    </submittedName>
</protein>
<dbReference type="Gene3D" id="3.30.750.24">
    <property type="entry name" value="STAS domain"/>
    <property type="match status" value="1"/>
</dbReference>
<evidence type="ECO:0000256" key="3">
    <source>
        <dbReference type="ARBA" id="ARBA00022989"/>
    </source>
</evidence>
<keyword evidence="2 5" id="KW-0812">Transmembrane</keyword>
<evidence type="ECO:0000256" key="1">
    <source>
        <dbReference type="ARBA" id="ARBA00004141"/>
    </source>
</evidence>
<dbReference type="GO" id="GO:0016020">
    <property type="term" value="C:membrane"/>
    <property type="evidence" value="ECO:0007669"/>
    <property type="project" value="UniProtKB-SubCell"/>
</dbReference>
<dbReference type="Pfam" id="PF01740">
    <property type="entry name" value="STAS"/>
    <property type="match status" value="1"/>
</dbReference>
<feature type="transmembrane region" description="Helical" evidence="5">
    <location>
        <begin position="200"/>
        <end position="219"/>
    </location>
</feature>
<evidence type="ECO:0000256" key="5">
    <source>
        <dbReference type="SAM" id="Phobius"/>
    </source>
</evidence>
<dbReference type="Proteomes" id="UP001147653">
    <property type="component" value="Unassembled WGS sequence"/>
</dbReference>
<dbReference type="GO" id="GO:0055085">
    <property type="term" value="P:transmembrane transport"/>
    <property type="evidence" value="ECO:0007669"/>
    <property type="project" value="InterPro"/>
</dbReference>
<feature type="transmembrane region" description="Helical" evidence="5">
    <location>
        <begin position="69"/>
        <end position="89"/>
    </location>
</feature>
<proteinExistence type="predicted"/>
<name>A0A9X3N8U3_9ACTN</name>
<feature type="domain" description="STAS" evidence="6">
    <location>
        <begin position="447"/>
        <end position="557"/>
    </location>
</feature>
<accession>A0A9X3N8U3</accession>
<dbReference type="PROSITE" id="PS50801">
    <property type="entry name" value="STAS"/>
    <property type="match status" value="1"/>
</dbReference>